<protein>
    <recommendedName>
        <fullName evidence="10">Lysine--tRNA ligase</fullName>
        <ecNumber evidence="10">6.1.1.6</ecNumber>
    </recommendedName>
    <alternativeName>
        <fullName evidence="10">Lysyl-tRNA synthetase</fullName>
        <shortName evidence="10">LysRS</shortName>
    </alternativeName>
</protein>
<evidence type="ECO:0000256" key="10">
    <source>
        <dbReference type="HAMAP-Rule" id="MF_00177"/>
    </source>
</evidence>
<dbReference type="Gene3D" id="1.10.10.350">
    <property type="match status" value="1"/>
</dbReference>
<dbReference type="EC" id="6.1.1.6" evidence="10"/>
<proteinExistence type="inferred from homology"/>
<dbReference type="Proteomes" id="UP000186400">
    <property type="component" value="Unassembled WGS sequence"/>
</dbReference>
<dbReference type="InterPro" id="IPR042078">
    <property type="entry name" value="Lys-tRNA-ligase_SC_fold"/>
</dbReference>
<evidence type="ECO:0000256" key="6">
    <source>
        <dbReference type="ARBA" id="ARBA00022840"/>
    </source>
</evidence>
<dbReference type="PANTHER" id="PTHR37940">
    <property type="entry name" value="LYSINE--TRNA LIGASE"/>
    <property type="match status" value="1"/>
</dbReference>
<keyword evidence="12" id="KW-1185">Reference proteome</keyword>
<comment type="subcellular location">
    <subcellularLocation>
        <location evidence="1 10">Cytoplasm</location>
    </subcellularLocation>
</comment>
<dbReference type="HAMAP" id="MF_00177">
    <property type="entry name" value="Lys_tRNA_synth_class1"/>
    <property type="match status" value="1"/>
</dbReference>
<dbReference type="Gene3D" id="1.10.10.770">
    <property type="match status" value="1"/>
</dbReference>
<dbReference type="InterPro" id="IPR020751">
    <property type="entry name" value="aa-tRNA-synth_I_codon-bd_sub2"/>
</dbReference>
<keyword evidence="8 10" id="KW-0030">Aminoacyl-tRNA synthetase</keyword>
<keyword evidence="4 10" id="KW-0436">Ligase</keyword>
<comment type="caution">
    <text evidence="10">Lacks conserved residue(s) required for the propagation of feature annotation.</text>
</comment>
<dbReference type="STRING" id="159291.SAMN05920897_10969"/>
<accession>A0A1N6T0S4</accession>
<dbReference type="SUPFAM" id="SSF52374">
    <property type="entry name" value="Nucleotidylyl transferase"/>
    <property type="match status" value="1"/>
</dbReference>
<dbReference type="Pfam" id="PF01921">
    <property type="entry name" value="tRNA-synt_1f"/>
    <property type="match status" value="1"/>
</dbReference>
<dbReference type="EMBL" id="FTMS01000009">
    <property type="protein sequence ID" value="SIQ46827.1"/>
    <property type="molecule type" value="Genomic_DNA"/>
</dbReference>
<feature type="short sequence motif" description="'KMSKS' region" evidence="10">
    <location>
        <begin position="294"/>
        <end position="298"/>
    </location>
</feature>
<dbReference type="InterPro" id="IPR002904">
    <property type="entry name" value="Lys-tRNA-ligase"/>
</dbReference>
<evidence type="ECO:0000256" key="8">
    <source>
        <dbReference type="ARBA" id="ARBA00023146"/>
    </source>
</evidence>
<comment type="catalytic activity">
    <reaction evidence="9 10">
        <text>tRNA(Lys) + L-lysine + ATP = L-lysyl-tRNA(Lys) + AMP + diphosphate</text>
        <dbReference type="Rhea" id="RHEA:20792"/>
        <dbReference type="Rhea" id="RHEA-COMP:9696"/>
        <dbReference type="Rhea" id="RHEA-COMP:9697"/>
        <dbReference type="ChEBI" id="CHEBI:30616"/>
        <dbReference type="ChEBI" id="CHEBI:32551"/>
        <dbReference type="ChEBI" id="CHEBI:33019"/>
        <dbReference type="ChEBI" id="CHEBI:78442"/>
        <dbReference type="ChEBI" id="CHEBI:78529"/>
        <dbReference type="ChEBI" id="CHEBI:456215"/>
        <dbReference type="EC" id="6.1.1.6"/>
    </reaction>
</comment>
<dbReference type="Gene3D" id="6.10.20.10">
    <property type="entry name" value="Lysine tRNA ligase, stem contact fold domain"/>
    <property type="match status" value="1"/>
</dbReference>
<feature type="short sequence motif" description="'HIGH' region" evidence="10">
    <location>
        <begin position="44"/>
        <end position="52"/>
    </location>
</feature>
<dbReference type="NCBIfam" id="TIGR00467">
    <property type="entry name" value="lysS_arch"/>
    <property type="match status" value="1"/>
</dbReference>
<evidence type="ECO:0000313" key="11">
    <source>
        <dbReference type="EMBL" id="SIQ46827.1"/>
    </source>
</evidence>
<dbReference type="AlphaFoldDB" id="A0A1N6T0S4"/>
<keyword evidence="5 10" id="KW-0547">Nucleotide-binding</keyword>
<dbReference type="CDD" id="cd00674">
    <property type="entry name" value="LysRS_core_class_I"/>
    <property type="match status" value="1"/>
</dbReference>
<dbReference type="InterPro" id="IPR008925">
    <property type="entry name" value="aa_tRNA-synth_I_cd-bd_sf"/>
</dbReference>
<keyword evidence="3 10" id="KW-0963">Cytoplasm</keyword>
<dbReference type="GO" id="GO:0004824">
    <property type="term" value="F:lysine-tRNA ligase activity"/>
    <property type="evidence" value="ECO:0007669"/>
    <property type="project" value="UniProtKB-UniRule"/>
</dbReference>
<dbReference type="GO" id="GO:0000049">
    <property type="term" value="F:tRNA binding"/>
    <property type="evidence" value="ECO:0007669"/>
    <property type="project" value="InterPro"/>
</dbReference>
<evidence type="ECO:0000256" key="9">
    <source>
        <dbReference type="ARBA" id="ARBA00048573"/>
    </source>
</evidence>
<dbReference type="GO" id="GO:0006430">
    <property type="term" value="P:lysyl-tRNA aminoacylation"/>
    <property type="evidence" value="ECO:0007669"/>
    <property type="project" value="UniProtKB-UniRule"/>
</dbReference>
<evidence type="ECO:0000256" key="1">
    <source>
        <dbReference type="ARBA" id="ARBA00004496"/>
    </source>
</evidence>
<evidence type="ECO:0000256" key="4">
    <source>
        <dbReference type="ARBA" id="ARBA00022598"/>
    </source>
</evidence>
<evidence type="ECO:0000313" key="12">
    <source>
        <dbReference type="Proteomes" id="UP000186400"/>
    </source>
</evidence>
<keyword evidence="6 10" id="KW-0067">ATP-binding</keyword>
<evidence type="ECO:0000256" key="7">
    <source>
        <dbReference type="ARBA" id="ARBA00022917"/>
    </source>
</evidence>
<keyword evidence="7 10" id="KW-0648">Protein biosynthesis</keyword>
<dbReference type="PROSITE" id="PS00178">
    <property type="entry name" value="AA_TRNA_LIGASE_I"/>
    <property type="match status" value="1"/>
</dbReference>
<evidence type="ECO:0000256" key="2">
    <source>
        <dbReference type="ARBA" id="ARBA00005594"/>
    </source>
</evidence>
<dbReference type="SUPFAM" id="SSF48163">
    <property type="entry name" value="An anticodon-binding domain of class I aminoacyl-tRNA synthetases"/>
    <property type="match status" value="1"/>
</dbReference>
<sequence>MRSMGHSTGHTQPASTHWADINAARIIREKGEKDRYTCASGITPSGTVHVGNFREIISVDLVVRALRDLGKNVRFLYSWDDYDVFRKVPGNVPDPQGWQQYLRQPITSVPDPAGTEASYARANEAELEGQLERVGIEPEYIYQAGQYQASRYAPGMRTALERREEIRDALNRFRTTPLPQDWWPLSVFSRFTNRDTTTILGWDGEWAVTYRCDETSQEDTVDLRETGCAKLPWRIDWPMRWSVEGVDFEPAGKDHHSEGGSFDTARLVSKEIYGFDPPVTFQYDFISIKGRGGKMSSSSGEVISLRDVLQVYQPEVVRYLFAGTRPNSEFAISFDLDVIKIYEDYDRCERIYFGQDQVNEKRAEKERRIYELSQVQSVPRELPGQVPFRHLCNLLLIHDGLLEAALGAMPGYEGFDEELRRRARQRAQCAWEWITTFAPEEFRFSVVDPHRDQAIDLPSAERTAVAGLRNLVAERLDILDEKGVQDEIYQIARDAGLEPKDFFAVLYRILIRKEKGPRLGGFLKTLGQRRLLDILEFYGPG</sequence>
<dbReference type="InterPro" id="IPR001412">
    <property type="entry name" value="aa-tRNA-synth_I_CS"/>
</dbReference>
<dbReference type="GO" id="GO:0005524">
    <property type="term" value="F:ATP binding"/>
    <property type="evidence" value="ECO:0007669"/>
    <property type="project" value="UniProtKB-UniRule"/>
</dbReference>
<reference evidence="11 12" key="1">
    <citation type="submission" date="2017-01" db="EMBL/GenBank/DDBJ databases">
        <authorList>
            <person name="Mah S.A."/>
            <person name="Swanson W.J."/>
            <person name="Moy G.W."/>
            <person name="Vacquier V.D."/>
        </authorList>
    </citation>
    <scope>NUCLEOTIDE SEQUENCE [LARGE SCALE GENOMIC DNA]</scope>
    <source>
        <strain evidence="11 12">ASpG1</strain>
    </source>
</reference>
<dbReference type="InterPro" id="IPR014729">
    <property type="entry name" value="Rossmann-like_a/b/a_fold"/>
</dbReference>
<evidence type="ECO:0000256" key="5">
    <source>
        <dbReference type="ARBA" id="ARBA00022741"/>
    </source>
</evidence>
<gene>
    <name evidence="10" type="primary">lysS</name>
    <name evidence="11" type="ORF">SAMN05920897_10969</name>
</gene>
<dbReference type="GO" id="GO:0005737">
    <property type="term" value="C:cytoplasm"/>
    <property type="evidence" value="ECO:0007669"/>
    <property type="project" value="UniProtKB-SubCell"/>
</dbReference>
<dbReference type="Gene3D" id="3.40.50.620">
    <property type="entry name" value="HUPs"/>
    <property type="match status" value="2"/>
</dbReference>
<evidence type="ECO:0000256" key="3">
    <source>
        <dbReference type="ARBA" id="ARBA00022490"/>
    </source>
</evidence>
<name>A0A1N6T0S4_9SPIO</name>
<comment type="similarity">
    <text evidence="2 10">Belongs to the class-I aminoacyl-tRNA synthetase family.</text>
</comment>
<dbReference type="PANTHER" id="PTHR37940:SF1">
    <property type="entry name" value="LYSINE--TRNA LIGASE"/>
    <property type="match status" value="1"/>
</dbReference>
<organism evidence="11 12">
    <name type="scientific">Alkalispirochaeta americana</name>
    <dbReference type="NCBI Taxonomy" id="159291"/>
    <lineage>
        <taxon>Bacteria</taxon>
        <taxon>Pseudomonadati</taxon>
        <taxon>Spirochaetota</taxon>
        <taxon>Spirochaetia</taxon>
        <taxon>Spirochaetales</taxon>
        <taxon>Spirochaetaceae</taxon>
        <taxon>Alkalispirochaeta</taxon>
    </lineage>
</organism>